<proteinExistence type="predicted"/>
<feature type="domain" description="Helix-turn-helix" evidence="1">
    <location>
        <begin position="61"/>
        <end position="112"/>
    </location>
</feature>
<evidence type="ECO:0000313" key="3">
    <source>
        <dbReference type="Proteomes" id="UP000183339"/>
    </source>
</evidence>
<accession>A0A1I0FQU7</accession>
<dbReference type="GO" id="GO:0003677">
    <property type="term" value="F:DNA binding"/>
    <property type="evidence" value="ECO:0007669"/>
    <property type="project" value="InterPro"/>
</dbReference>
<organism evidence="2 3">
    <name type="scientific">Nitrosospira multiformis</name>
    <dbReference type="NCBI Taxonomy" id="1231"/>
    <lineage>
        <taxon>Bacteria</taxon>
        <taxon>Pseudomonadati</taxon>
        <taxon>Pseudomonadota</taxon>
        <taxon>Betaproteobacteria</taxon>
        <taxon>Nitrosomonadales</taxon>
        <taxon>Nitrosomonadaceae</taxon>
        <taxon>Nitrosospira</taxon>
    </lineage>
</organism>
<reference evidence="2 3" key="1">
    <citation type="submission" date="2016-10" db="EMBL/GenBank/DDBJ databases">
        <authorList>
            <person name="de Groot N.N."/>
        </authorList>
    </citation>
    <scope>NUCLEOTIDE SEQUENCE [LARGE SCALE GENOMIC DNA]</scope>
    <source>
        <strain evidence="2 3">Nl7</strain>
    </source>
</reference>
<dbReference type="InterPro" id="IPR041657">
    <property type="entry name" value="HTH_17"/>
</dbReference>
<evidence type="ECO:0000259" key="1">
    <source>
        <dbReference type="Pfam" id="PF12728"/>
    </source>
</evidence>
<name>A0A1I0FQU7_9PROT</name>
<gene>
    <name evidence="2" type="ORF">SAMN05216412_11017</name>
</gene>
<dbReference type="AlphaFoldDB" id="A0A1I0FQU7"/>
<dbReference type="InterPro" id="IPR010093">
    <property type="entry name" value="SinI_DNA-bd"/>
</dbReference>
<dbReference type="SUPFAM" id="SSF46955">
    <property type="entry name" value="Putative DNA-binding domain"/>
    <property type="match status" value="1"/>
</dbReference>
<dbReference type="EMBL" id="FOHI01000010">
    <property type="protein sequence ID" value="SET60838.1"/>
    <property type="molecule type" value="Genomic_DNA"/>
</dbReference>
<dbReference type="Pfam" id="PF12728">
    <property type="entry name" value="HTH_17"/>
    <property type="match status" value="1"/>
</dbReference>
<sequence>MDGRTLLAQLLKLQLAASLAIPSEAISLMPIWSESSPDRPLRVLIPAPNDPLVKSQASDPLLKPAEAAEYIGVTESTLSVWRCTGRYDIPYIKVGRLVRYRKSALDAFLHRRTRDP</sequence>
<dbReference type="RefSeq" id="WP_371113517.1">
    <property type="nucleotide sequence ID" value="NZ_FOHI01000010.1"/>
</dbReference>
<protein>
    <submittedName>
        <fullName evidence="2">DNA binding domain-containing protein, excisionase family</fullName>
    </submittedName>
</protein>
<dbReference type="NCBIfam" id="TIGR01764">
    <property type="entry name" value="excise"/>
    <property type="match status" value="1"/>
</dbReference>
<dbReference type="Proteomes" id="UP000183339">
    <property type="component" value="Unassembled WGS sequence"/>
</dbReference>
<evidence type="ECO:0000313" key="2">
    <source>
        <dbReference type="EMBL" id="SET60838.1"/>
    </source>
</evidence>
<dbReference type="InterPro" id="IPR009061">
    <property type="entry name" value="DNA-bd_dom_put_sf"/>
</dbReference>